<evidence type="ECO:0000313" key="4">
    <source>
        <dbReference type="Proteomes" id="UP000012081"/>
    </source>
</evidence>
<name>M8D1V6_9BACL</name>
<dbReference type="Proteomes" id="UP000012081">
    <property type="component" value="Unassembled WGS sequence"/>
</dbReference>
<dbReference type="AlphaFoldDB" id="M8D1V6"/>
<protein>
    <recommendedName>
        <fullName evidence="2">Calcineurin-like phosphoesterase domain-containing protein</fullName>
    </recommendedName>
</protein>
<gene>
    <name evidence="3" type="ORF">I532_23544</name>
</gene>
<dbReference type="Gene3D" id="3.60.21.10">
    <property type="match status" value="1"/>
</dbReference>
<evidence type="ECO:0000259" key="2">
    <source>
        <dbReference type="Pfam" id="PF00149"/>
    </source>
</evidence>
<dbReference type="InterPro" id="IPR041796">
    <property type="entry name" value="Mre11_N"/>
</dbReference>
<dbReference type="InterPro" id="IPR050535">
    <property type="entry name" value="DNA_Repair-Maintenance_Comp"/>
</dbReference>
<feature type="domain" description="Calcineurin-like phosphoesterase" evidence="2">
    <location>
        <begin position="3"/>
        <end position="196"/>
    </location>
</feature>
<proteinExistence type="predicted"/>
<dbReference type="InterPro" id="IPR029052">
    <property type="entry name" value="Metallo-depent_PP-like"/>
</dbReference>
<dbReference type="RefSeq" id="WP_003392319.1">
    <property type="nucleotide sequence ID" value="NZ_APBN01000019.1"/>
</dbReference>
<organism evidence="3 4">
    <name type="scientific">Brevibacillus borstelensis AK1</name>
    <dbReference type="NCBI Taxonomy" id="1300222"/>
    <lineage>
        <taxon>Bacteria</taxon>
        <taxon>Bacillati</taxon>
        <taxon>Bacillota</taxon>
        <taxon>Bacilli</taxon>
        <taxon>Bacillales</taxon>
        <taxon>Paenibacillaceae</taxon>
        <taxon>Brevibacillus</taxon>
    </lineage>
</organism>
<dbReference type="EMBL" id="APBN01000019">
    <property type="protein sequence ID" value="EMT50179.1"/>
    <property type="molecule type" value="Genomic_DNA"/>
</dbReference>
<dbReference type="OrthoDB" id="9773856at2"/>
<dbReference type="SUPFAM" id="SSF56300">
    <property type="entry name" value="Metallo-dependent phosphatases"/>
    <property type="match status" value="1"/>
</dbReference>
<dbReference type="STRING" id="1300222.I532_23544"/>
<dbReference type="PANTHER" id="PTHR30337">
    <property type="entry name" value="COMPONENT OF ATP-DEPENDENT DSDNA EXONUCLEASE"/>
    <property type="match status" value="1"/>
</dbReference>
<evidence type="ECO:0000313" key="3">
    <source>
        <dbReference type="EMBL" id="EMT50179.1"/>
    </source>
</evidence>
<dbReference type="CDD" id="cd00840">
    <property type="entry name" value="MPP_Mre11_N"/>
    <property type="match status" value="1"/>
</dbReference>
<dbReference type="PANTHER" id="PTHR30337:SF7">
    <property type="entry name" value="PHOSPHOESTERASE"/>
    <property type="match status" value="1"/>
</dbReference>
<dbReference type="PATRIC" id="fig|1300222.3.peg.4939"/>
<accession>M8D1V6</accession>
<dbReference type="GO" id="GO:0016787">
    <property type="term" value="F:hydrolase activity"/>
    <property type="evidence" value="ECO:0007669"/>
    <property type="project" value="UniProtKB-KW"/>
</dbReference>
<dbReference type="Pfam" id="PF00149">
    <property type="entry name" value="Metallophos"/>
    <property type="match status" value="1"/>
</dbReference>
<reference evidence="3 4" key="1">
    <citation type="submission" date="2013-03" db="EMBL/GenBank/DDBJ databases">
        <title>Assembly of a new bacterial strain Brevibacillus borstelensis AK1.</title>
        <authorList>
            <person name="Rajan I."/>
            <person name="PoliReddy D."/>
            <person name="Sugumar T."/>
            <person name="Rathinam K."/>
            <person name="Alqarawi S."/>
            <person name="Khalil A.B."/>
            <person name="Sivakumar N."/>
        </authorList>
    </citation>
    <scope>NUCLEOTIDE SEQUENCE [LARGE SCALE GENOMIC DNA]</scope>
    <source>
        <strain evidence="3 4">AK1</strain>
    </source>
</reference>
<keyword evidence="1" id="KW-0378">Hydrolase</keyword>
<dbReference type="InterPro" id="IPR004843">
    <property type="entry name" value="Calcineurin-like_PHP"/>
</dbReference>
<evidence type="ECO:0000256" key="1">
    <source>
        <dbReference type="ARBA" id="ARBA00022801"/>
    </source>
</evidence>
<comment type="caution">
    <text evidence="3">The sequence shown here is derived from an EMBL/GenBank/DDBJ whole genome shotgun (WGS) entry which is preliminary data.</text>
</comment>
<sequence length="377" mass="42244">MLSFIHIADVHLDAPIRAMSVSYELRQDDFRRTMRTVRDLVLEKRADVWLIAGDLMELHGGRRTTAIFLRDLFASVAPTPVCIAPGNHDPWRADSFYQSLEWPGNVYWFTPEWGAFEFPEKSCVVYGWGFPQPHVYESPLADFPGKLPGYRHHLMVLHASVVNGGGEEHHPYAPVTVEQLAETGMDYIALGHIHKPARFAHPVHRRTFAAYPGSPEGLSVKENGPRHVLYGELNEAGELLLEELPVQTRMIVRREIDIQGAETVDQVADILESGLADVQDGQILDITLTGDRPVHFTPATDVLEKRFSRFFAIRITDRTRPDLDAGKLVAEGGIWGRWLQRLAEEEAAAAASSDEQRQAVARMAMKIALERIGGMIG</sequence>
<keyword evidence="4" id="KW-1185">Reference proteome</keyword>